<dbReference type="Pfam" id="PF00677">
    <property type="entry name" value="Lum_binding"/>
    <property type="match status" value="2"/>
</dbReference>
<feature type="repeat" description="Lumazine-binding" evidence="10">
    <location>
        <begin position="88"/>
        <end position="184"/>
    </location>
</feature>
<dbReference type="GO" id="GO:0004746">
    <property type="term" value="F:riboflavin synthase activity"/>
    <property type="evidence" value="ECO:0007669"/>
    <property type="project" value="UniProtKB-EC"/>
</dbReference>
<proteinExistence type="predicted"/>
<dbReference type="Gene3D" id="2.40.30.20">
    <property type="match status" value="2"/>
</dbReference>
<accession>A0ABS7WQ04</accession>
<comment type="function">
    <text evidence="2">Catalyzes the dismutation of two molecules of 6,7-dimethyl-8-ribityllumazine, resulting in the formation of riboflavin and 5-amino-6-(D-ribitylamino)uracil.</text>
</comment>
<dbReference type="InterPro" id="IPR001783">
    <property type="entry name" value="Lumazine-bd"/>
</dbReference>
<evidence type="ECO:0000313" key="13">
    <source>
        <dbReference type="Proteomes" id="UP000786183"/>
    </source>
</evidence>
<dbReference type="NCBIfam" id="NF006767">
    <property type="entry name" value="PRK09289.1"/>
    <property type="match status" value="1"/>
</dbReference>
<dbReference type="EMBL" id="JACGBB010000003">
    <property type="protein sequence ID" value="MBZ7986851.1"/>
    <property type="molecule type" value="Genomic_DNA"/>
</dbReference>
<reference evidence="12 13" key="1">
    <citation type="submission" date="2020-07" db="EMBL/GenBank/DDBJ databases">
        <title>Transfer of Campylobacter canadensis to the novel genus Avispirillum gen. nov., that also includes two novel species recovered from migratory waterfowl: Avispirillum anseris sp. nov. and Avispirillum brantae sp. nov.</title>
        <authorList>
            <person name="Miller W.G."/>
            <person name="Chapman M.H."/>
            <person name="Yee E."/>
            <person name="Inglis G.D."/>
        </authorList>
    </citation>
    <scope>NUCLEOTIDE SEQUENCE [LARGE SCALE GENOMIC DNA]</scope>
    <source>
        <strain evidence="12 13">L283</strain>
    </source>
</reference>
<dbReference type="PANTHER" id="PTHR21098:SF12">
    <property type="entry name" value="RIBOFLAVIN SYNTHASE"/>
    <property type="match status" value="1"/>
</dbReference>
<comment type="catalytic activity">
    <reaction evidence="1">
        <text>2 6,7-dimethyl-8-(1-D-ribityl)lumazine + H(+) = 5-amino-6-(D-ribitylamino)uracil + riboflavin</text>
        <dbReference type="Rhea" id="RHEA:20772"/>
        <dbReference type="ChEBI" id="CHEBI:15378"/>
        <dbReference type="ChEBI" id="CHEBI:15934"/>
        <dbReference type="ChEBI" id="CHEBI:57986"/>
        <dbReference type="ChEBI" id="CHEBI:58201"/>
        <dbReference type="EC" id="2.5.1.9"/>
    </reaction>
</comment>
<feature type="domain" description="Lumazine-binding" evidence="11">
    <location>
        <begin position="88"/>
        <end position="184"/>
    </location>
</feature>
<keyword evidence="6" id="KW-0686">Riboflavin biosynthesis</keyword>
<keyword evidence="13" id="KW-1185">Reference proteome</keyword>
<gene>
    <name evidence="12" type="ORF">AVCANL283_01795</name>
</gene>
<feature type="repeat" description="Lumazine-binding" evidence="10">
    <location>
        <begin position="1"/>
        <end position="87"/>
    </location>
</feature>
<evidence type="ECO:0000256" key="9">
    <source>
        <dbReference type="NCBIfam" id="TIGR00187"/>
    </source>
</evidence>
<evidence type="ECO:0000256" key="3">
    <source>
        <dbReference type="ARBA" id="ARBA00004887"/>
    </source>
</evidence>
<comment type="caution">
    <text evidence="12">The sequence shown here is derived from an EMBL/GenBank/DDBJ whole genome shotgun (WGS) entry which is preliminary data.</text>
</comment>
<dbReference type="PROSITE" id="PS51177">
    <property type="entry name" value="LUMAZINE_BIND"/>
    <property type="match status" value="2"/>
</dbReference>
<dbReference type="NCBIfam" id="TIGR00187">
    <property type="entry name" value="ribE"/>
    <property type="match status" value="1"/>
</dbReference>
<evidence type="ECO:0000256" key="8">
    <source>
        <dbReference type="ARBA" id="ARBA00022737"/>
    </source>
</evidence>
<dbReference type="PIRSF" id="PIRSF000498">
    <property type="entry name" value="Riboflavin_syn_A"/>
    <property type="match status" value="1"/>
</dbReference>
<sequence>MFNGLIKEFAKVKSYSNYSLCLSAKYKPNIGDSIAINGACLSAVKINDDGFCVELSSESAKKLKEFKIGQRVHLEPAIKLGDRIDGHLIQGHIDAVAKIVDIKKMPSGSDFYIQLPKEILKYVANKGSIAVDGVSLTISDINKDIIRLSIIPITLKDTLFSEYKINDLVNIESDLLARYAARILEFKEDKLSWSDVDKITYLY</sequence>
<evidence type="ECO:0000256" key="1">
    <source>
        <dbReference type="ARBA" id="ARBA00000968"/>
    </source>
</evidence>
<dbReference type="EC" id="2.5.1.9" evidence="4 9"/>
<protein>
    <recommendedName>
        <fullName evidence="5 9">Riboflavin synthase</fullName>
        <ecNumber evidence="4 9">2.5.1.9</ecNumber>
    </recommendedName>
</protein>
<evidence type="ECO:0000256" key="2">
    <source>
        <dbReference type="ARBA" id="ARBA00002803"/>
    </source>
</evidence>
<dbReference type="CDD" id="cd00402">
    <property type="entry name" value="Riboflavin_synthase_like"/>
    <property type="match status" value="1"/>
</dbReference>
<evidence type="ECO:0000256" key="7">
    <source>
        <dbReference type="ARBA" id="ARBA00022679"/>
    </source>
</evidence>
<comment type="pathway">
    <text evidence="3">Cofactor biosynthesis; riboflavin biosynthesis; riboflavin from 2-hydroxy-3-oxobutyl phosphate and 5-amino-6-(D-ribitylamino)uracil: step 2/2.</text>
</comment>
<evidence type="ECO:0000259" key="11">
    <source>
        <dbReference type="PROSITE" id="PS51177"/>
    </source>
</evidence>
<dbReference type="RefSeq" id="WP_172230822.1">
    <property type="nucleotide sequence ID" value="NZ_CP035946.1"/>
</dbReference>
<evidence type="ECO:0000256" key="10">
    <source>
        <dbReference type="PROSITE-ProRule" id="PRU00524"/>
    </source>
</evidence>
<dbReference type="InterPro" id="IPR023366">
    <property type="entry name" value="ATP_synth_asu-like_sf"/>
</dbReference>
<evidence type="ECO:0000313" key="12">
    <source>
        <dbReference type="EMBL" id="MBZ7986851.1"/>
    </source>
</evidence>
<dbReference type="PANTHER" id="PTHR21098">
    <property type="entry name" value="RIBOFLAVIN SYNTHASE ALPHA CHAIN"/>
    <property type="match status" value="1"/>
</dbReference>
<dbReference type="SUPFAM" id="SSF63380">
    <property type="entry name" value="Riboflavin synthase domain-like"/>
    <property type="match status" value="2"/>
</dbReference>
<dbReference type="InterPro" id="IPR026017">
    <property type="entry name" value="Lumazine-bd_dom"/>
</dbReference>
<keyword evidence="8" id="KW-0677">Repeat</keyword>
<name>A0ABS7WQ04_9BACT</name>
<feature type="domain" description="Lumazine-binding" evidence="11">
    <location>
        <begin position="1"/>
        <end position="87"/>
    </location>
</feature>
<evidence type="ECO:0000256" key="4">
    <source>
        <dbReference type="ARBA" id="ARBA00012827"/>
    </source>
</evidence>
<organism evidence="12 13">
    <name type="scientific">Campylobacter canadensis</name>
    <dbReference type="NCBI Taxonomy" id="449520"/>
    <lineage>
        <taxon>Bacteria</taxon>
        <taxon>Pseudomonadati</taxon>
        <taxon>Campylobacterota</taxon>
        <taxon>Epsilonproteobacteria</taxon>
        <taxon>Campylobacterales</taxon>
        <taxon>Campylobacteraceae</taxon>
        <taxon>Campylobacter</taxon>
    </lineage>
</organism>
<keyword evidence="7 12" id="KW-0808">Transferase</keyword>
<dbReference type="Proteomes" id="UP000786183">
    <property type="component" value="Unassembled WGS sequence"/>
</dbReference>
<dbReference type="InterPro" id="IPR017938">
    <property type="entry name" value="Riboflavin_synthase-like_b-brl"/>
</dbReference>
<evidence type="ECO:0000256" key="6">
    <source>
        <dbReference type="ARBA" id="ARBA00022619"/>
    </source>
</evidence>
<evidence type="ECO:0000256" key="5">
    <source>
        <dbReference type="ARBA" id="ARBA00013950"/>
    </source>
</evidence>